<evidence type="ECO:0000313" key="7">
    <source>
        <dbReference type="Proteomes" id="UP001596270"/>
    </source>
</evidence>
<evidence type="ECO:0000256" key="2">
    <source>
        <dbReference type="ARBA" id="ARBA00022908"/>
    </source>
</evidence>
<dbReference type="InterPro" id="IPR010998">
    <property type="entry name" value="Integrase_recombinase_N"/>
</dbReference>
<gene>
    <name evidence="6" type="ORF">ACFQND_14615</name>
</gene>
<dbReference type="EMBL" id="JBHSRS010000078">
    <property type="protein sequence ID" value="MFC6282458.1"/>
    <property type="molecule type" value="Genomic_DNA"/>
</dbReference>
<evidence type="ECO:0000259" key="5">
    <source>
        <dbReference type="PROSITE" id="PS51898"/>
    </source>
</evidence>
<evidence type="ECO:0000256" key="1">
    <source>
        <dbReference type="ARBA" id="ARBA00008857"/>
    </source>
</evidence>
<name>A0ABW1U0E0_9BURK</name>
<dbReference type="PROSITE" id="PS51898">
    <property type="entry name" value="TYR_RECOMBINASE"/>
    <property type="match status" value="1"/>
</dbReference>
<keyword evidence="7" id="KW-1185">Reference proteome</keyword>
<dbReference type="Gene3D" id="1.10.150.130">
    <property type="match status" value="1"/>
</dbReference>
<comment type="caution">
    <text evidence="6">The sequence shown here is derived from an EMBL/GenBank/DDBJ whole genome shotgun (WGS) entry which is preliminary data.</text>
</comment>
<keyword evidence="3" id="KW-0238">DNA-binding</keyword>
<dbReference type="InterPro" id="IPR013762">
    <property type="entry name" value="Integrase-like_cat_sf"/>
</dbReference>
<evidence type="ECO:0000313" key="6">
    <source>
        <dbReference type="EMBL" id="MFC6282458.1"/>
    </source>
</evidence>
<protein>
    <submittedName>
        <fullName evidence="6">Site-specific integrase</fullName>
    </submittedName>
</protein>
<dbReference type="InterPro" id="IPR050090">
    <property type="entry name" value="Tyrosine_recombinase_XerCD"/>
</dbReference>
<dbReference type="SUPFAM" id="SSF56349">
    <property type="entry name" value="DNA breaking-rejoining enzymes"/>
    <property type="match status" value="1"/>
</dbReference>
<keyword evidence="4" id="KW-0233">DNA recombination</keyword>
<keyword evidence="2" id="KW-0229">DNA integration</keyword>
<sequence length="589" mass="66797">MDLIKVSQGSPLLSGKGVIPVVAAASELGMTADELLLEMWNTNTEVFFEAHGWEGKSIHIDEVEREYSADRSSFTYLIDDALEKGESIVASGMLYASKSRFAIESLRDSAVHNDWLFFADSQRKKAIFFDAPGQYVKLDDVLVQKGAIDAIRVRLAAKITPGMLEEHKASRISAPVMASKTILKGPLKYEEQPVSVLIAEFCETKKVNWGLPRQQKMAQSFSLFIEAMGDPVLGTIDRGMMKAYRDALKLQPHHPERVRNSHAVSTFKELQAVAKANSLPLMTTNTLNTHCEHMSELFTWAVREEMMERNPAEALVTAKRDKRDQDSRAPFSDADLQLIFGAEWFQNGKGTPTSKGKYFDFRPHYYWLPLLGLFTGARLNELCQLHLTDIKRSAAATDYFDFNLDDEDKTDEGSGREAEKDKSLKNVNSRRIVPVHQILIDLGFIEYVEALRKAGHKRLFPEISRDRVKGYSKDPGKWHNQRYLWERLHIPRDNKKTFHSYRHMFSTALHNLAVQDLLVNQLMGHERGTNENQNRYRHDMAADGLVGEVNKLNFALPTIAKFDVACGIAALDWALENKRTRKVKGKPAL</sequence>
<accession>A0ABW1U0E0</accession>
<reference evidence="7" key="1">
    <citation type="journal article" date="2019" name="Int. J. Syst. Evol. Microbiol.">
        <title>The Global Catalogue of Microorganisms (GCM) 10K type strain sequencing project: providing services to taxonomists for standard genome sequencing and annotation.</title>
        <authorList>
            <consortium name="The Broad Institute Genomics Platform"/>
            <consortium name="The Broad Institute Genome Sequencing Center for Infectious Disease"/>
            <person name="Wu L."/>
            <person name="Ma J."/>
        </authorList>
    </citation>
    <scope>NUCLEOTIDE SEQUENCE [LARGE SCALE GENOMIC DNA]</scope>
    <source>
        <strain evidence="7">CCUG 39402</strain>
    </source>
</reference>
<dbReference type="InterPro" id="IPR002104">
    <property type="entry name" value="Integrase_catalytic"/>
</dbReference>
<comment type="similarity">
    <text evidence="1">Belongs to the 'phage' integrase family.</text>
</comment>
<dbReference type="CDD" id="cd01184">
    <property type="entry name" value="INT_C_like_1"/>
    <property type="match status" value="1"/>
</dbReference>
<dbReference type="InterPro" id="IPR011010">
    <property type="entry name" value="DNA_brk_join_enz"/>
</dbReference>
<organism evidence="6 7">
    <name type="scientific">Polaromonas aquatica</name>
    <dbReference type="NCBI Taxonomy" id="332657"/>
    <lineage>
        <taxon>Bacteria</taxon>
        <taxon>Pseudomonadati</taxon>
        <taxon>Pseudomonadota</taxon>
        <taxon>Betaproteobacteria</taxon>
        <taxon>Burkholderiales</taxon>
        <taxon>Comamonadaceae</taxon>
        <taxon>Polaromonas</taxon>
    </lineage>
</organism>
<proteinExistence type="inferred from homology"/>
<evidence type="ECO:0000256" key="4">
    <source>
        <dbReference type="ARBA" id="ARBA00023172"/>
    </source>
</evidence>
<dbReference type="PANTHER" id="PTHR30349:SF41">
    <property type="entry name" value="INTEGRASE_RECOMBINASE PROTEIN MJ0367-RELATED"/>
    <property type="match status" value="1"/>
</dbReference>
<evidence type="ECO:0000256" key="3">
    <source>
        <dbReference type="ARBA" id="ARBA00023125"/>
    </source>
</evidence>
<feature type="domain" description="Tyr recombinase" evidence="5">
    <location>
        <begin position="326"/>
        <end position="550"/>
    </location>
</feature>
<dbReference type="PANTHER" id="PTHR30349">
    <property type="entry name" value="PHAGE INTEGRASE-RELATED"/>
    <property type="match status" value="1"/>
</dbReference>
<dbReference type="RefSeq" id="WP_371438386.1">
    <property type="nucleotide sequence ID" value="NZ_JBHSRS010000078.1"/>
</dbReference>
<dbReference type="Gene3D" id="1.10.443.10">
    <property type="entry name" value="Intergrase catalytic core"/>
    <property type="match status" value="1"/>
</dbReference>
<dbReference type="Proteomes" id="UP001596270">
    <property type="component" value="Unassembled WGS sequence"/>
</dbReference>